<gene>
    <name evidence="3" type="ORF">XD72_1267</name>
    <name evidence="4" type="ORF">XE07_1984</name>
</gene>
<dbReference type="Gene3D" id="3.40.50.10680">
    <property type="entry name" value="CofD-like domains"/>
    <property type="match status" value="1"/>
</dbReference>
<keyword evidence="1 3" id="KW-0808">Transferase</keyword>
<evidence type="ECO:0000313" key="4">
    <source>
        <dbReference type="EMBL" id="KUK94962.1"/>
    </source>
</evidence>
<reference evidence="5 6" key="2">
    <citation type="journal article" date="2015" name="MBio">
        <title>Genome-Resolved Metagenomic Analysis Reveals Roles for Candidate Phyla and Other Microbial Community Members in Biogeochemical Transformations in Oil Reservoirs.</title>
        <authorList>
            <person name="Hu P."/>
            <person name="Tom L."/>
            <person name="Singh A."/>
            <person name="Thomas B.C."/>
            <person name="Baker B.J."/>
            <person name="Piceno Y.M."/>
            <person name="Andersen G.L."/>
            <person name="Banfield J.F."/>
        </authorList>
    </citation>
    <scope>NUCLEOTIDE SEQUENCE [LARGE SCALE GENOMIC DNA]</scope>
    <source>
        <strain evidence="3">57_489</strain>
    </source>
</reference>
<dbReference type="SUPFAM" id="SSF142338">
    <property type="entry name" value="CofD-like"/>
    <property type="match status" value="1"/>
</dbReference>
<dbReference type="Proteomes" id="UP000057043">
    <property type="component" value="Unassembled WGS sequence"/>
</dbReference>
<sequence>MVANTADDLWISGNLVSPDLDTVLYTLAGMIDRRTWWGIEDDSFESHDFLKSIGHRELLALGDLDRAIHIFRSDRLRKGRTLSQATEGLCRALKIEEKVLPMTDDPVSTMISTPEGEMNLQEFWVSRGGRLDVTGIRFRGIEDALPSLGFLAALERAEVVGEPVLIGPSNPVSSIGPILALRGVRDLLKNMDRREEKGEKGEKCRVVAISPLVGGGRPLSGPAAKFMRAWGYPVTDQGVADLLGCVDLMVVSPESDYRGPSVRLDTVMKDEEDSLSLARKIVKILDGKMETEAEA</sequence>
<evidence type="ECO:0000313" key="3">
    <source>
        <dbReference type="EMBL" id="KUK44348.1"/>
    </source>
</evidence>
<dbReference type="AlphaFoldDB" id="A0A117LFI2"/>
<dbReference type="InterPro" id="IPR002882">
    <property type="entry name" value="CofD"/>
</dbReference>
<proteinExistence type="predicted"/>
<keyword evidence="2" id="KW-0460">Magnesium</keyword>
<dbReference type="Pfam" id="PF01933">
    <property type="entry name" value="CofD"/>
    <property type="match status" value="1"/>
</dbReference>
<evidence type="ECO:0000256" key="1">
    <source>
        <dbReference type="ARBA" id="ARBA00022679"/>
    </source>
</evidence>
<dbReference type="GO" id="GO:0043743">
    <property type="term" value="F:LPPG:FO 2-phospho-L-lactate transferase activity"/>
    <property type="evidence" value="ECO:0007669"/>
    <property type="project" value="InterPro"/>
</dbReference>
<dbReference type="NCBIfam" id="TIGR01819">
    <property type="entry name" value="F420_cofD"/>
    <property type="match status" value="1"/>
</dbReference>
<evidence type="ECO:0000313" key="6">
    <source>
        <dbReference type="Proteomes" id="UP000057043"/>
    </source>
</evidence>
<dbReference type="InterPro" id="IPR010115">
    <property type="entry name" value="FbiA/CofD"/>
</dbReference>
<dbReference type="EMBL" id="LGHB01000040">
    <property type="protein sequence ID" value="KUK94962.1"/>
    <property type="molecule type" value="Genomic_DNA"/>
</dbReference>
<dbReference type="PANTHER" id="PTHR43007">
    <property type="entry name" value="2-PHOSPHO-L-LACTATE TRANSFERASE"/>
    <property type="match status" value="1"/>
</dbReference>
<comment type="caution">
    <text evidence="3">The sequence shown here is derived from an EMBL/GenBank/DDBJ whole genome shotgun (WGS) entry which is preliminary data.</text>
</comment>
<dbReference type="Proteomes" id="UP000053961">
    <property type="component" value="Unassembled WGS sequence"/>
</dbReference>
<accession>A0A117LFI2</accession>
<dbReference type="PATRIC" id="fig|301375.6.peg.1735"/>
<dbReference type="Gene3D" id="1.10.8.240">
    <property type="entry name" value="CofD-like domain"/>
    <property type="match status" value="1"/>
</dbReference>
<evidence type="ECO:0000256" key="2">
    <source>
        <dbReference type="ARBA" id="ARBA00022842"/>
    </source>
</evidence>
<dbReference type="PANTHER" id="PTHR43007:SF1">
    <property type="entry name" value="2-PHOSPHO-L-LACTATE TRANSFERASE"/>
    <property type="match status" value="1"/>
</dbReference>
<protein>
    <submittedName>
        <fullName evidence="3">LPPG:Fo 2-phospho-L-lactate transferase</fullName>
    </submittedName>
</protein>
<organism evidence="3 6">
    <name type="scientific">Methanothrix harundinacea</name>
    <dbReference type="NCBI Taxonomy" id="301375"/>
    <lineage>
        <taxon>Archaea</taxon>
        <taxon>Methanobacteriati</taxon>
        <taxon>Methanobacteriota</taxon>
        <taxon>Stenosarchaea group</taxon>
        <taxon>Methanomicrobia</taxon>
        <taxon>Methanotrichales</taxon>
        <taxon>Methanotrichaceae</taxon>
        <taxon>Methanothrix</taxon>
    </lineage>
</organism>
<name>A0A117LFI2_9EURY</name>
<dbReference type="EMBL" id="LGFT01000027">
    <property type="protein sequence ID" value="KUK44348.1"/>
    <property type="molecule type" value="Genomic_DNA"/>
</dbReference>
<dbReference type="InterPro" id="IPR038136">
    <property type="entry name" value="CofD-like_dom_sf"/>
</dbReference>
<dbReference type="GO" id="GO:0000287">
    <property type="term" value="F:magnesium ion binding"/>
    <property type="evidence" value="ECO:0007669"/>
    <property type="project" value="InterPro"/>
</dbReference>
<evidence type="ECO:0000313" key="5">
    <source>
        <dbReference type="Proteomes" id="UP000053961"/>
    </source>
</evidence>
<reference evidence="4" key="1">
    <citation type="journal article" date="2015" name="MBio">
        <title>Genome-resolved metagenomic analysis reveals roles for candidate phyla and other microbial community members in biogeochemical transformations in oil reservoirs.</title>
        <authorList>
            <person name="Hu P."/>
            <person name="Tom L."/>
            <person name="Singh A."/>
            <person name="Thomas B.C."/>
            <person name="Baker B.J."/>
            <person name="Piceno Y.M."/>
            <person name="Andersen G.L."/>
            <person name="Banfield J.F."/>
        </authorList>
    </citation>
    <scope>NUCLEOTIDE SEQUENCE [LARGE SCALE GENOMIC DNA]</scope>
    <source>
        <strain evidence="4">56_747</strain>
    </source>
</reference>